<dbReference type="SUPFAM" id="SSF82171">
    <property type="entry name" value="DPP6 N-terminal domain-like"/>
    <property type="match status" value="1"/>
</dbReference>
<dbReference type="InterPro" id="IPR011042">
    <property type="entry name" value="6-blade_b-propeller_TolB-like"/>
</dbReference>
<dbReference type="InterPro" id="IPR011659">
    <property type="entry name" value="WD40"/>
</dbReference>
<dbReference type="Pfam" id="PF07676">
    <property type="entry name" value="PD40"/>
    <property type="match status" value="1"/>
</dbReference>
<evidence type="ECO:0000313" key="1">
    <source>
        <dbReference type="EMBL" id="PIP75165.1"/>
    </source>
</evidence>
<name>A0A2H0CZ29_9BACT</name>
<comment type="caution">
    <text evidence="1">The sequence shown here is derived from an EMBL/GenBank/DDBJ whole genome shotgun (WGS) entry which is preliminary data.</text>
</comment>
<gene>
    <name evidence="1" type="ORF">COW86_05325</name>
</gene>
<sequence length="178" mass="19942">MRKIFLFITSLFLLTFLGGTVLAQKAILQTDCGKFECEEKSAHFEDKYGPGNWTDAGAECICQYYTPEEWKLTYCARGTGPPTEEELQHWRDCGVPVPGGPLSGSWGWTGEKEEKEYEIHEPADLIQVTFLNYCSDPDWSPDGSQIIFERQKEGDRGIYLINADGTGLTKIGPGYNPS</sequence>
<dbReference type="EMBL" id="PCTN01000227">
    <property type="protein sequence ID" value="PIP75165.1"/>
    <property type="molecule type" value="Genomic_DNA"/>
</dbReference>
<reference evidence="1 2" key="1">
    <citation type="submission" date="2017-09" db="EMBL/GenBank/DDBJ databases">
        <title>Depth-based differentiation of microbial function through sediment-hosted aquifers and enrichment of novel symbionts in the deep terrestrial subsurface.</title>
        <authorList>
            <person name="Probst A.J."/>
            <person name="Ladd B."/>
            <person name="Jarett J.K."/>
            <person name="Geller-Mcgrath D.E."/>
            <person name="Sieber C.M."/>
            <person name="Emerson J.B."/>
            <person name="Anantharaman K."/>
            <person name="Thomas B.C."/>
            <person name="Malmstrom R."/>
            <person name="Stieglmeier M."/>
            <person name="Klingl A."/>
            <person name="Woyke T."/>
            <person name="Ryan C.M."/>
            <person name="Banfield J.F."/>
        </authorList>
    </citation>
    <scope>NUCLEOTIDE SEQUENCE [LARGE SCALE GENOMIC DNA]</scope>
    <source>
        <strain evidence="1">CG22_combo_CG10-13_8_21_14_all_39_9</strain>
    </source>
</reference>
<dbReference type="AlphaFoldDB" id="A0A2H0CZ29"/>
<accession>A0A2H0CZ29</accession>
<proteinExistence type="predicted"/>
<organism evidence="1 2">
    <name type="scientific">Candidatus Kuenenbacteria bacterium CG22_combo_CG10-13_8_21_14_all_39_9</name>
    <dbReference type="NCBI Taxonomy" id="1974621"/>
    <lineage>
        <taxon>Bacteria</taxon>
        <taxon>Candidatus Kueneniibacteriota</taxon>
    </lineage>
</organism>
<dbReference type="Gene3D" id="2.120.10.30">
    <property type="entry name" value="TolB, C-terminal domain"/>
    <property type="match status" value="1"/>
</dbReference>
<feature type="non-terminal residue" evidence="1">
    <location>
        <position position="178"/>
    </location>
</feature>
<dbReference type="Proteomes" id="UP000230159">
    <property type="component" value="Unassembled WGS sequence"/>
</dbReference>
<protein>
    <recommendedName>
        <fullName evidence="3">Dipeptidylpeptidase IV N-terminal domain-containing protein</fullName>
    </recommendedName>
</protein>
<evidence type="ECO:0000313" key="2">
    <source>
        <dbReference type="Proteomes" id="UP000230159"/>
    </source>
</evidence>
<evidence type="ECO:0008006" key="3">
    <source>
        <dbReference type="Google" id="ProtNLM"/>
    </source>
</evidence>